<dbReference type="InterPro" id="IPR010652">
    <property type="entry name" value="DUF1232"/>
</dbReference>
<dbReference type="Proteomes" id="UP000831768">
    <property type="component" value="Chromosome"/>
</dbReference>
<gene>
    <name evidence="7" type="ORF">MW046_10300</name>
</gene>
<evidence type="ECO:0000256" key="1">
    <source>
        <dbReference type="ARBA" id="ARBA00004127"/>
    </source>
</evidence>
<dbReference type="Pfam" id="PF06803">
    <property type="entry name" value="DUF1232"/>
    <property type="match status" value="1"/>
</dbReference>
<comment type="subcellular location">
    <subcellularLocation>
        <location evidence="1">Endomembrane system</location>
        <topology evidence="1">Multi-pass membrane protein</topology>
    </subcellularLocation>
</comment>
<dbReference type="GO" id="GO:0012505">
    <property type="term" value="C:endomembrane system"/>
    <property type="evidence" value="ECO:0007669"/>
    <property type="project" value="UniProtKB-SubCell"/>
</dbReference>
<keyword evidence="8" id="KW-1185">Reference proteome</keyword>
<keyword evidence="2 5" id="KW-0812">Transmembrane</keyword>
<evidence type="ECO:0000256" key="2">
    <source>
        <dbReference type="ARBA" id="ARBA00022692"/>
    </source>
</evidence>
<keyword evidence="3 5" id="KW-1133">Transmembrane helix</keyword>
<keyword evidence="4 5" id="KW-0472">Membrane</keyword>
<dbReference type="AlphaFoldDB" id="A0A8U0A1N0"/>
<evidence type="ECO:0000259" key="6">
    <source>
        <dbReference type="Pfam" id="PF06803"/>
    </source>
</evidence>
<feature type="transmembrane region" description="Helical" evidence="5">
    <location>
        <begin position="91"/>
        <end position="115"/>
    </location>
</feature>
<feature type="transmembrane region" description="Helical" evidence="5">
    <location>
        <begin position="30"/>
        <end position="49"/>
    </location>
</feature>
<evidence type="ECO:0000256" key="3">
    <source>
        <dbReference type="ARBA" id="ARBA00022989"/>
    </source>
</evidence>
<name>A0A8U0A1N0_9EURY</name>
<dbReference type="KEGG" id="haad:MW046_10300"/>
<sequence length="116" mass="12539">MARPTVTALTEAYTLVRVALDRRTPNRKRILFAVALTAAYVLSPVDLLSDLVPVVGWTDDVVIGLLGRHAVYQLVPREIVEEHRQAASSHLLVAGGFTFLLVVVLVGIVLVSLGVV</sequence>
<feature type="domain" description="DUF1232" evidence="6">
    <location>
        <begin position="32"/>
        <end position="63"/>
    </location>
</feature>
<evidence type="ECO:0000256" key="4">
    <source>
        <dbReference type="ARBA" id="ARBA00023136"/>
    </source>
</evidence>
<protein>
    <submittedName>
        <fullName evidence="7">DUF1232 domain-containing protein</fullName>
    </submittedName>
</protein>
<organism evidence="7 8">
    <name type="scientific">Halocatena salina</name>
    <dbReference type="NCBI Taxonomy" id="2934340"/>
    <lineage>
        <taxon>Archaea</taxon>
        <taxon>Methanobacteriati</taxon>
        <taxon>Methanobacteriota</taxon>
        <taxon>Stenosarchaea group</taxon>
        <taxon>Halobacteria</taxon>
        <taxon>Halobacteriales</taxon>
        <taxon>Natronomonadaceae</taxon>
        <taxon>Halocatena</taxon>
    </lineage>
</organism>
<evidence type="ECO:0000313" key="7">
    <source>
        <dbReference type="EMBL" id="UPM42348.1"/>
    </source>
</evidence>
<accession>A0A8U0A1N0</accession>
<dbReference type="GeneID" id="71928441"/>
<dbReference type="RefSeq" id="WP_247993022.1">
    <property type="nucleotide sequence ID" value="NZ_CP096019.1"/>
</dbReference>
<dbReference type="EMBL" id="CP096019">
    <property type="protein sequence ID" value="UPM42348.1"/>
    <property type="molecule type" value="Genomic_DNA"/>
</dbReference>
<reference evidence="7" key="1">
    <citation type="submission" date="2022-04" db="EMBL/GenBank/DDBJ databases">
        <title>Halocatena sp. nov., isolated from a salt lake.</title>
        <authorList>
            <person name="Cui H.-L."/>
        </authorList>
    </citation>
    <scope>NUCLEOTIDE SEQUENCE</scope>
    <source>
        <strain evidence="7">AD-1</strain>
    </source>
</reference>
<evidence type="ECO:0000313" key="8">
    <source>
        <dbReference type="Proteomes" id="UP000831768"/>
    </source>
</evidence>
<evidence type="ECO:0000256" key="5">
    <source>
        <dbReference type="SAM" id="Phobius"/>
    </source>
</evidence>
<proteinExistence type="predicted"/>